<organism evidence="3 4">
    <name type="scientific">Algoriphagus machipongonensis</name>
    <dbReference type="NCBI Taxonomy" id="388413"/>
    <lineage>
        <taxon>Bacteria</taxon>
        <taxon>Pseudomonadati</taxon>
        <taxon>Bacteroidota</taxon>
        <taxon>Cytophagia</taxon>
        <taxon>Cytophagales</taxon>
        <taxon>Cyclobacteriaceae</taxon>
        <taxon>Algoriphagus</taxon>
    </lineage>
</organism>
<evidence type="ECO:0000313" key="3">
    <source>
        <dbReference type="EMBL" id="EAZ80320.2"/>
    </source>
</evidence>
<dbReference type="OrthoDB" id="9793162at2"/>
<keyword evidence="3" id="KW-0540">Nuclease</keyword>
<dbReference type="PANTHER" id="PTHR12121:SF36">
    <property type="entry name" value="ENDONUCLEASE_EXONUCLEASE_PHOSPHATASE DOMAIN-CONTAINING PROTEIN"/>
    <property type="match status" value="1"/>
</dbReference>
<dbReference type="InterPro" id="IPR050410">
    <property type="entry name" value="CCR4/nocturin_mRNA_transcr"/>
</dbReference>
<dbReference type="GO" id="GO:0004519">
    <property type="term" value="F:endonuclease activity"/>
    <property type="evidence" value="ECO:0007669"/>
    <property type="project" value="UniProtKB-KW"/>
</dbReference>
<dbReference type="RefSeq" id="WP_008198913.1">
    <property type="nucleotide sequence ID" value="NZ_CM001023.1"/>
</dbReference>
<gene>
    <name evidence="3" type="ORF">ALPR1_05340</name>
</gene>
<dbReference type="Gene3D" id="3.60.10.10">
    <property type="entry name" value="Endonuclease/exonuclease/phosphatase"/>
    <property type="match status" value="1"/>
</dbReference>
<dbReference type="STRING" id="388413.ALPR1_05340"/>
<comment type="caution">
    <text evidence="3">The sequence shown here is derived from an EMBL/GenBank/DDBJ whole genome shotgun (WGS) entry which is preliminary data.</text>
</comment>
<sequence>MKSTLFNSFFSLLFLCLFYFSTSLMSQAQTHNFATFNIRYANNNDVGNLWENRLPEVSKLIQFHQIEIVGIQEGLHDQVVGLSNSLGYSFIGVGRDDGTEKGEYAAILYNQDNFKLLDSGTFWLSPTPEKPSKGWDAALNRICTWGKFQDREGVTFFIFNIHYDHIGQQAREESSKLVMNQVAKLNPEGAPAIMMGDFNVTPDNPAYTTITSNPAWKDSRLISKIPSYGPKGTFTGFDWERMPDGIIDHVFVYGPIEVIRHGILSDNYGKKYPSDHFPVLVELDFK</sequence>
<name>A3HYI4_9BACT</name>
<dbReference type="SUPFAM" id="SSF56219">
    <property type="entry name" value="DNase I-like"/>
    <property type="match status" value="1"/>
</dbReference>
<dbReference type="Pfam" id="PF03372">
    <property type="entry name" value="Exo_endo_phos"/>
    <property type="match status" value="1"/>
</dbReference>
<feature type="chain" id="PRO_5002652827" evidence="1">
    <location>
        <begin position="29"/>
        <end position="286"/>
    </location>
</feature>
<reference evidence="3 4" key="1">
    <citation type="journal article" date="2011" name="J. Bacteriol.">
        <title>Complete genome sequence of Algoriphagus sp. PR1, bacterial prey of a colony-forming choanoflagellate.</title>
        <authorList>
            <person name="Alegado R.A."/>
            <person name="Ferriera S."/>
            <person name="Nusbaum C."/>
            <person name="Young S.K."/>
            <person name="Zeng Q."/>
            <person name="Imamovic A."/>
            <person name="Fairclough S.R."/>
            <person name="King N."/>
        </authorList>
    </citation>
    <scope>NUCLEOTIDE SEQUENCE [LARGE SCALE GENOMIC DNA]</scope>
    <source>
        <strain evidence="3 4">PR1</strain>
    </source>
</reference>
<evidence type="ECO:0000256" key="1">
    <source>
        <dbReference type="SAM" id="SignalP"/>
    </source>
</evidence>
<dbReference type="EMBL" id="AAXU02000001">
    <property type="protein sequence ID" value="EAZ80320.2"/>
    <property type="molecule type" value="Genomic_DNA"/>
</dbReference>
<dbReference type="EMBL" id="CM001023">
    <property type="protein sequence ID" value="EAZ80320.2"/>
    <property type="molecule type" value="Genomic_DNA"/>
</dbReference>
<dbReference type="AlphaFoldDB" id="A3HYI4"/>
<evidence type="ECO:0000259" key="2">
    <source>
        <dbReference type="Pfam" id="PF03372"/>
    </source>
</evidence>
<keyword evidence="3" id="KW-0255">Endonuclease</keyword>
<dbReference type="GO" id="GO:0000175">
    <property type="term" value="F:3'-5'-RNA exonuclease activity"/>
    <property type="evidence" value="ECO:0007669"/>
    <property type="project" value="TreeGrafter"/>
</dbReference>
<dbReference type="eggNOG" id="COG3568">
    <property type="taxonomic scope" value="Bacteria"/>
</dbReference>
<keyword evidence="1" id="KW-0732">Signal</keyword>
<dbReference type="Proteomes" id="UP000003919">
    <property type="component" value="Chromosome"/>
</dbReference>
<dbReference type="PANTHER" id="PTHR12121">
    <property type="entry name" value="CARBON CATABOLITE REPRESSOR PROTEIN 4"/>
    <property type="match status" value="1"/>
</dbReference>
<feature type="signal peptide" evidence="1">
    <location>
        <begin position="1"/>
        <end position="28"/>
    </location>
</feature>
<dbReference type="CDD" id="cd09083">
    <property type="entry name" value="EEP-1"/>
    <property type="match status" value="1"/>
</dbReference>
<dbReference type="InterPro" id="IPR005135">
    <property type="entry name" value="Endo/exonuclease/phosphatase"/>
</dbReference>
<dbReference type="InterPro" id="IPR036691">
    <property type="entry name" value="Endo/exonu/phosph_ase_sf"/>
</dbReference>
<evidence type="ECO:0000313" key="4">
    <source>
        <dbReference type="Proteomes" id="UP000003919"/>
    </source>
</evidence>
<accession>A3HYI4</accession>
<feature type="domain" description="Endonuclease/exonuclease/phosphatase" evidence="2">
    <location>
        <begin position="34"/>
        <end position="276"/>
    </location>
</feature>
<dbReference type="HOGENOM" id="CLU_030508_1_0_10"/>
<keyword evidence="3" id="KW-0378">Hydrolase</keyword>
<protein>
    <submittedName>
        <fullName evidence="3">Endonuclease/exonuclease/phosphatase family protein</fullName>
    </submittedName>
</protein>
<proteinExistence type="predicted"/>
<keyword evidence="4" id="KW-1185">Reference proteome</keyword>